<gene>
    <name evidence="1" type="ORF">DWY88_09210</name>
</gene>
<comment type="caution">
    <text evidence="1">The sequence shown here is derived from an EMBL/GenBank/DDBJ whole genome shotgun (WGS) entry which is preliminary data.</text>
</comment>
<accession>A0A412C1Z6</accession>
<protein>
    <submittedName>
        <fullName evidence="1">Uncharacterized protein</fullName>
    </submittedName>
</protein>
<organism evidence="1 2">
    <name type="scientific">Mediterraneibacter gnavus</name>
    <name type="common">Ruminococcus gnavus</name>
    <dbReference type="NCBI Taxonomy" id="33038"/>
    <lineage>
        <taxon>Bacteria</taxon>
        <taxon>Bacillati</taxon>
        <taxon>Bacillota</taxon>
        <taxon>Clostridia</taxon>
        <taxon>Lachnospirales</taxon>
        <taxon>Lachnospiraceae</taxon>
        <taxon>Mediterraneibacter</taxon>
    </lineage>
</organism>
<dbReference type="Proteomes" id="UP000286137">
    <property type="component" value="Unassembled WGS sequence"/>
</dbReference>
<name>A0A412C1Z6_MEDGN</name>
<reference evidence="1 2" key="1">
    <citation type="submission" date="2018-08" db="EMBL/GenBank/DDBJ databases">
        <title>A genome reference for cultivated species of the human gut microbiota.</title>
        <authorList>
            <person name="Zou Y."/>
            <person name="Xue W."/>
            <person name="Luo G."/>
        </authorList>
    </citation>
    <scope>NUCLEOTIDE SEQUENCE [LARGE SCALE GENOMIC DNA]</scope>
    <source>
        <strain evidence="1 2">AF27-4BH</strain>
    </source>
</reference>
<evidence type="ECO:0000313" key="2">
    <source>
        <dbReference type="Proteomes" id="UP000286137"/>
    </source>
</evidence>
<proteinExistence type="predicted"/>
<dbReference type="EMBL" id="QRTJ01000016">
    <property type="protein sequence ID" value="RGQ67070.1"/>
    <property type="molecule type" value="Genomic_DNA"/>
</dbReference>
<dbReference type="AlphaFoldDB" id="A0A412C1Z6"/>
<evidence type="ECO:0000313" key="1">
    <source>
        <dbReference type="EMBL" id="RGQ67070.1"/>
    </source>
</evidence>
<sequence>MLGIGRLLLYEGMSCRFQRKEQAMSELLYNKSKAVEELNKVEGFYPLELARVISNEGQEEQRYLDVKYRKLWFRLVNPTGKIISRIVHFTENMAVVEARIYLDKCDQEDNYIANSFSQKFRTADTQFGDKFLEMAETAAIGRALADAGYGLQFADVGEGNDPMQVDAGFPVNPGAPVQATMPTPPPAPGMQQTPSQPAGTIPSFPPQATPGQQMMEQFYQEAQANGNTIGGATGIGQMTNPVMGPAPGAVPVMQQMPPQHQTPSKPQSLDPNMPVEELVKWMSYEQAIQVAITGQGKFSGKTMGQVAMESPSSLQWFAEQYHGQNHFIPAAARVILAKA</sequence>